<dbReference type="InterPro" id="IPR000719">
    <property type="entry name" value="Prot_kinase_dom"/>
</dbReference>
<dbReference type="InterPro" id="IPR019734">
    <property type="entry name" value="TPR_rpt"/>
</dbReference>
<dbReference type="Gene3D" id="3.40.50.300">
    <property type="entry name" value="P-loop containing nucleotide triphosphate hydrolases"/>
    <property type="match status" value="1"/>
</dbReference>
<name>A0ABV6YWV9_UNCC1</name>
<accession>A0ABV6YWV9</accession>
<dbReference type="SMART" id="SM00028">
    <property type="entry name" value="TPR"/>
    <property type="match status" value="10"/>
</dbReference>
<evidence type="ECO:0000256" key="5">
    <source>
        <dbReference type="SAM" id="MobiDB-lite"/>
    </source>
</evidence>
<dbReference type="PANTHER" id="PTHR16305:SF28">
    <property type="entry name" value="GUANYLATE CYCLASE DOMAIN-CONTAINING PROTEIN"/>
    <property type="match status" value="1"/>
</dbReference>
<gene>
    <name evidence="7" type="ORF">ACFL27_10785</name>
</gene>
<keyword evidence="8" id="KW-1185">Reference proteome</keyword>
<proteinExistence type="predicted"/>
<dbReference type="PROSITE" id="PS00108">
    <property type="entry name" value="PROTEIN_KINASE_ST"/>
    <property type="match status" value="1"/>
</dbReference>
<dbReference type="InterPro" id="IPR011009">
    <property type="entry name" value="Kinase-like_dom_sf"/>
</dbReference>
<dbReference type="SUPFAM" id="SSF52540">
    <property type="entry name" value="P-loop containing nucleoside triphosphate hydrolases"/>
    <property type="match status" value="1"/>
</dbReference>
<dbReference type="PANTHER" id="PTHR16305">
    <property type="entry name" value="TESTICULAR SOLUBLE ADENYLYL CYCLASE"/>
    <property type="match status" value="1"/>
</dbReference>
<keyword evidence="1 4" id="KW-0547">Nucleotide-binding</keyword>
<feature type="domain" description="Protein kinase" evidence="6">
    <location>
        <begin position="10"/>
        <end position="364"/>
    </location>
</feature>
<sequence>MENENCIGPFQLLEPLGKGGMGVVYKARHRDSGQVVALKTIRAVHEMQLESIRREIRTLARINHPGIVHILSEGVHDGLPWYAMELLSGITLRQHFFPPKKEPQNPAQDNNTQATFKFRVGHEKSTDSKRSHHWWTSSLLGLKKNDEKLSTGSMGGEGSTGNQPSSSSYKFDTAPPLDRSSDRQKQPSVSVEIAQILSIVRRICAPLAFLHGEGIVHRDLKPENIIIQENDLPVLVDFGLMAWFGGERSRETLVIEKGGAGTINYMAPEQIKGAFVDARADLYALGCILYELLTGKSPFMSKNFSRVMKGHLYAAPPPPSHLRPEIPLELDELVLRLLAKNPRQRLGHADVVATFLAQLAHEDVTVQMGPNPRAYLYRSGFVSRIEHLKELKNHGDRLLNGQGGLVFVGGESGVGKTRLVMEFGFAAAKQNIMVLTGECARMSGRSLEAFQRPLRIIGDRCRQMGPEITDTLLGRRGKILALYEPSLSDLPGLENYPDPVDLPVYSARMRLFSYLADTFNALSKEAPVLLVIDDLQWADELVLEFFEYVLRTGHLQRFPILIVATYRSEDLNEELKKIVEASTAGSMILNRLDEESISMIVSDMLAMAEAPHSLCKYLITHSEGNPFFVVEYLRAAVEEGFLYRDEQGNWKLDIESEDEPTLEEKYGSIPLPSSLQGLIERRLMSLPELAKKLIKAAAVLGLEAKILLLWEMTNIDDQELLDVIEELLQRQILKESTPGTVRFFHAKIREVALSRIESEEQRRLHLVAANCIERLFSSQRKSYLVELAHHREKAGELDQARSCYYAAARRAKEQYDHRNAERFYGAYLKLVEDPTAESITARIELASEVLHVLGRNQEALTQLETAREEARSLDDHSAEAECLYLMGTIHSPTGRGDLARQLFEKALLIAQEVEDAKIEGRTRGHLARLHYDHGRLDEAQTLYEQAIEIARSTGDRQIEGRILHDLARLQHDRGLMEQARELNEKALAIAREENDRRGMGLSLSNLAFLYHGLGNLSHASELYEQALAIARAVDDKRLEGHILGNLGNLYKTKGRLEEAEQHYEQALSIAREMSDLQSEARTLGNLAAFYQDHDRLDKARKLQEHTLTITRKANYRKGEGITLLNLALIYYDQGQLDTAGQFFEQALTIVREVGDRRIEGYTLGAQAELQRELDSPDQARKLYDQALAIANTLHDRNNQAETLANLGRFQFEQGYPQEALQLYQQALEKSRQGSNKLIEGVVLHRLAIWERRINGDLDAAEKYATAASQILEKLRYLKNLALIRSEQGHLALARSRSAQSFILQVQILIGKLAVDPVSEIGMALTRLERAQTAFETKENQSLFHGEVIHDIPDGLHNYLVNANLL</sequence>
<evidence type="ECO:0000256" key="1">
    <source>
        <dbReference type="ARBA" id="ARBA00022741"/>
    </source>
</evidence>
<dbReference type="Pfam" id="PF13424">
    <property type="entry name" value="TPR_12"/>
    <property type="match status" value="4"/>
</dbReference>
<evidence type="ECO:0000256" key="3">
    <source>
        <dbReference type="PROSITE-ProRule" id="PRU00339"/>
    </source>
</evidence>
<organism evidence="7 8">
    <name type="scientific">candidate division CSSED10-310 bacterium</name>
    <dbReference type="NCBI Taxonomy" id="2855610"/>
    <lineage>
        <taxon>Bacteria</taxon>
        <taxon>Bacteria division CSSED10-310</taxon>
    </lineage>
</organism>
<dbReference type="Gene3D" id="1.10.510.10">
    <property type="entry name" value="Transferase(Phosphotransferase) domain 1"/>
    <property type="match status" value="2"/>
</dbReference>
<feature type="region of interest" description="Disordered" evidence="5">
    <location>
        <begin position="146"/>
        <end position="186"/>
    </location>
</feature>
<dbReference type="InterPro" id="IPR008271">
    <property type="entry name" value="Ser/Thr_kinase_AS"/>
</dbReference>
<dbReference type="PROSITE" id="PS00107">
    <property type="entry name" value="PROTEIN_KINASE_ATP"/>
    <property type="match status" value="1"/>
</dbReference>
<feature type="repeat" description="TPR" evidence="3">
    <location>
        <begin position="1200"/>
        <end position="1233"/>
    </location>
</feature>
<keyword evidence="2 4" id="KW-0067">ATP-binding</keyword>
<evidence type="ECO:0000259" key="6">
    <source>
        <dbReference type="PROSITE" id="PS50011"/>
    </source>
</evidence>
<dbReference type="Pfam" id="PF00069">
    <property type="entry name" value="Pkinase"/>
    <property type="match status" value="2"/>
</dbReference>
<dbReference type="SMART" id="SM00220">
    <property type="entry name" value="S_TKc"/>
    <property type="match status" value="1"/>
</dbReference>
<dbReference type="PROSITE" id="PS50096">
    <property type="entry name" value="IQ"/>
    <property type="match status" value="1"/>
</dbReference>
<keyword evidence="3" id="KW-0802">TPR repeat</keyword>
<dbReference type="PROSITE" id="PS50011">
    <property type="entry name" value="PROTEIN_KINASE_DOM"/>
    <property type="match status" value="1"/>
</dbReference>
<feature type="binding site" evidence="4">
    <location>
        <position position="39"/>
    </location>
    <ligand>
        <name>ATP</name>
        <dbReference type="ChEBI" id="CHEBI:30616"/>
    </ligand>
</feature>
<dbReference type="InterPro" id="IPR041664">
    <property type="entry name" value="AAA_16"/>
</dbReference>
<evidence type="ECO:0000256" key="2">
    <source>
        <dbReference type="ARBA" id="ARBA00022840"/>
    </source>
</evidence>
<dbReference type="PROSITE" id="PS50005">
    <property type="entry name" value="TPR"/>
    <property type="match status" value="2"/>
</dbReference>
<dbReference type="SUPFAM" id="SSF56112">
    <property type="entry name" value="Protein kinase-like (PK-like)"/>
    <property type="match status" value="1"/>
</dbReference>
<comment type="caution">
    <text evidence="7">The sequence shown here is derived from an EMBL/GenBank/DDBJ whole genome shotgun (WGS) entry which is preliminary data.</text>
</comment>
<dbReference type="Pfam" id="PF13374">
    <property type="entry name" value="TPR_10"/>
    <property type="match status" value="1"/>
</dbReference>
<feature type="repeat" description="TPR" evidence="3">
    <location>
        <begin position="1040"/>
        <end position="1073"/>
    </location>
</feature>
<evidence type="ECO:0000313" key="7">
    <source>
        <dbReference type="EMBL" id="MFC1850667.1"/>
    </source>
</evidence>
<dbReference type="Pfam" id="PF13191">
    <property type="entry name" value="AAA_16"/>
    <property type="match status" value="1"/>
</dbReference>
<dbReference type="InterPro" id="IPR027417">
    <property type="entry name" value="P-loop_NTPase"/>
</dbReference>
<dbReference type="InterPro" id="IPR011990">
    <property type="entry name" value="TPR-like_helical_dom_sf"/>
</dbReference>
<dbReference type="Proteomes" id="UP001594351">
    <property type="component" value="Unassembled WGS sequence"/>
</dbReference>
<reference evidence="7 8" key="1">
    <citation type="submission" date="2024-09" db="EMBL/GenBank/DDBJ databases">
        <title>Laminarin stimulates single cell rates of sulfate reduction while oxygen inhibits transcriptomic activity in coastal marine sediment.</title>
        <authorList>
            <person name="Lindsay M."/>
            <person name="Orcutt B."/>
            <person name="Emerson D."/>
            <person name="Stepanauskas R."/>
            <person name="D'Angelo T."/>
        </authorList>
    </citation>
    <scope>NUCLEOTIDE SEQUENCE [LARGE SCALE GENOMIC DNA]</scope>
    <source>
        <strain evidence="7">SAG AM-311-K15</strain>
    </source>
</reference>
<dbReference type="Gene3D" id="1.25.40.10">
    <property type="entry name" value="Tetratricopeptide repeat domain"/>
    <property type="match status" value="3"/>
</dbReference>
<dbReference type="EMBL" id="JBHPBY010000115">
    <property type="protein sequence ID" value="MFC1850667.1"/>
    <property type="molecule type" value="Genomic_DNA"/>
</dbReference>
<protein>
    <submittedName>
        <fullName evidence="7">Tetratricopeptide repeat protein</fullName>
    </submittedName>
</protein>
<dbReference type="InterPro" id="IPR017441">
    <property type="entry name" value="Protein_kinase_ATP_BS"/>
</dbReference>
<dbReference type="SUPFAM" id="SSF48452">
    <property type="entry name" value="TPR-like"/>
    <property type="match status" value="3"/>
</dbReference>
<evidence type="ECO:0000313" key="8">
    <source>
        <dbReference type="Proteomes" id="UP001594351"/>
    </source>
</evidence>
<evidence type="ECO:0000256" key="4">
    <source>
        <dbReference type="PROSITE-ProRule" id="PRU10141"/>
    </source>
</evidence>
<dbReference type="CDD" id="cd14014">
    <property type="entry name" value="STKc_PknB_like"/>
    <property type="match status" value="1"/>
</dbReference>